<feature type="region of interest" description="Disordered" evidence="1">
    <location>
        <begin position="102"/>
        <end position="232"/>
    </location>
</feature>
<accession>A0A221WA78</accession>
<keyword evidence="3" id="KW-1185">Reference proteome</keyword>
<evidence type="ECO:0000313" key="2">
    <source>
        <dbReference type="EMBL" id="ASO22902.1"/>
    </source>
</evidence>
<sequence length="232" mass="24752">MCGPKTETPSDAIPTRPSRPRAAVRLRHSKGAQPQMIRPRRDSAVSNSHRAVSTTCGTDAAGRVATPRRLRNRLVGVPVLSSAPDCFRMAGLPVPCAPPLHGGKSVDPGSPSRHADAAYADSRRSRVGESAHVRKGLTRGRRRMAAARTSSEPRSPTGHAGERRGTPGLVGRSGHDESITSPTRRRAGRRARAGPTAIPTCPTRETAARRHGRPADQTEPMKTSHEENESSG</sequence>
<dbReference type="AlphaFoldDB" id="A0A221WA78"/>
<gene>
    <name evidence="2" type="ORF">AHOG_26500</name>
</gene>
<feature type="compositionally biased region" description="Basic residues" evidence="1">
    <location>
        <begin position="18"/>
        <end position="30"/>
    </location>
</feature>
<protein>
    <submittedName>
        <fullName evidence="2">Uncharacterized protein</fullName>
    </submittedName>
</protein>
<evidence type="ECO:0000313" key="3">
    <source>
        <dbReference type="Proteomes" id="UP000204221"/>
    </source>
</evidence>
<feature type="compositionally biased region" description="Basic and acidic residues" evidence="1">
    <location>
        <begin position="113"/>
        <end position="132"/>
    </location>
</feature>
<proteinExistence type="predicted"/>
<organism evidence="2 3">
    <name type="scientific">Actinoalloteichus hoggarensis</name>
    <dbReference type="NCBI Taxonomy" id="1470176"/>
    <lineage>
        <taxon>Bacteria</taxon>
        <taxon>Bacillati</taxon>
        <taxon>Actinomycetota</taxon>
        <taxon>Actinomycetes</taxon>
        <taxon>Pseudonocardiales</taxon>
        <taxon>Pseudonocardiaceae</taxon>
        <taxon>Actinoalloteichus</taxon>
    </lineage>
</organism>
<dbReference type="EMBL" id="CP022521">
    <property type="protein sequence ID" value="ASO22902.1"/>
    <property type="molecule type" value="Genomic_DNA"/>
</dbReference>
<dbReference type="KEGG" id="ahg:AHOG_26500"/>
<feature type="region of interest" description="Disordered" evidence="1">
    <location>
        <begin position="1"/>
        <end position="60"/>
    </location>
</feature>
<dbReference type="Proteomes" id="UP000204221">
    <property type="component" value="Chromosome"/>
</dbReference>
<reference evidence="2 3" key="1">
    <citation type="submission" date="2017-07" db="EMBL/GenBank/DDBJ databases">
        <title>Complete genome sequence of Actinoalloteichus hoggarensis DSM 45943, type strain of Actinoalloteichus hoggarensis.</title>
        <authorList>
            <person name="Ruckert C."/>
            <person name="Nouioui I."/>
            <person name="Willmese J."/>
            <person name="van Wezel G."/>
            <person name="Klenk H.-P."/>
            <person name="Kalinowski J."/>
            <person name="Zotchev S.B."/>
        </authorList>
    </citation>
    <scope>NUCLEOTIDE SEQUENCE [LARGE SCALE GENOMIC DNA]</scope>
    <source>
        <strain evidence="2 3">DSM 45943</strain>
    </source>
</reference>
<feature type="compositionally biased region" description="Basic and acidic residues" evidence="1">
    <location>
        <begin position="222"/>
        <end position="232"/>
    </location>
</feature>
<name>A0A221WA78_9PSEU</name>
<feature type="compositionally biased region" description="Basic residues" evidence="1">
    <location>
        <begin position="133"/>
        <end position="145"/>
    </location>
</feature>
<evidence type="ECO:0000256" key="1">
    <source>
        <dbReference type="SAM" id="MobiDB-lite"/>
    </source>
</evidence>
<feature type="compositionally biased region" description="Basic residues" evidence="1">
    <location>
        <begin position="183"/>
        <end position="192"/>
    </location>
</feature>
<feature type="compositionally biased region" description="Polar residues" evidence="1">
    <location>
        <begin position="44"/>
        <end position="57"/>
    </location>
</feature>